<proteinExistence type="inferred from homology"/>
<dbReference type="RefSeq" id="WP_073870395.1">
    <property type="nucleotide sequence ID" value="NZ_MPNT01000001.1"/>
</dbReference>
<evidence type="ECO:0000256" key="1">
    <source>
        <dbReference type="ARBA" id="ARBA00008383"/>
    </source>
</evidence>
<feature type="region of interest" description="Disordered" evidence="3">
    <location>
        <begin position="343"/>
        <end position="369"/>
    </location>
</feature>
<dbReference type="InterPro" id="IPR050509">
    <property type="entry name" value="CoA-transferase_III"/>
</dbReference>
<dbReference type="Proteomes" id="UP000186438">
    <property type="component" value="Unassembled WGS sequence"/>
</dbReference>
<sequence length="369" mass="39017">MTALRGLRVLDGSTLLSAPQISAMLADFGAEVVKVEPPAGDPLRQFGGAAADRTRLWTYVNRGKATRRIDLQTPAGQSEMWTWLGWADVAIFNSSLATLERWGIGWKDVHAALPDLVVAVVSCYGADGPMATAQGNGTLAEAFGGLTNLTGEADGPPMLTSIPLGDTLTAMSGVIGVLTASMAKQLGNARGQLVDVAMYEPVLQLLGPVFAEWDGLGEPVKRRGNRLPEIPLRNLYRCADDRWIAVSATTDRQARRLLALTGFTDLDGVATVADRIARADELEDSVCRWAEGHGSGDALRLLDQGRITASPVLDLAQIASHPQVLARRSVYPGGGAMRVAAAPTLSETPGDSSRDVGVVTEVPKPTTEG</sequence>
<name>A0A1Q4I2D0_9MYCO</name>
<dbReference type="InterPro" id="IPR023606">
    <property type="entry name" value="CoA-Trfase_III_dom_1_sf"/>
</dbReference>
<dbReference type="InterPro" id="IPR044855">
    <property type="entry name" value="CoA-Trfase_III_dom3_sf"/>
</dbReference>
<dbReference type="Gene3D" id="3.40.50.10540">
    <property type="entry name" value="Crotonobetainyl-coa:carnitine coa-transferase, domain 1"/>
    <property type="match status" value="1"/>
</dbReference>
<reference evidence="4 5" key="1">
    <citation type="submission" date="2016-11" db="EMBL/GenBank/DDBJ databases">
        <title>Genome sequences of unsequenced Mycobacteria.</title>
        <authorList>
            <person name="Greninger A.L."/>
            <person name="Fang F."/>
            <person name="Jerome K.R."/>
        </authorList>
    </citation>
    <scope>NUCLEOTIDE SEQUENCE [LARGE SCALE GENOMIC DNA]</scope>
    <source>
        <strain evidence="4 5">M11</strain>
    </source>
</reference>
<keyword evidence="2" id="KW-0808">Transferase</keyword>
<evidence type="ECO:0000313" key="4">
    <source>
        <dbReference type="EMBL" id="OJZ76127.1"/>
    </source>
</evidence>
<dbReference type="GO" id="GO:0016740">
    <property type="term" value="F:transferase activity"/>
    <property type="evidence" value="ECO:0007669"/>
    <property type="project" value="UniProtKB-KW"/>
</dbReference>
<evidence type="ECO:0008006" key="6">
    <source>
        <dbReference type="Google" id="ProtNLM"/>
    </source>
</evidence>
<dbReference type="Pfam" id="PF02515">
    <property type="entry name" value="CoA_transf_3"/>
    <property type="match status" value="1"/>
</dbReference>
<evidence type="ECO:0000313" key="5">
    <source>
        <dbReference type="Proteomes" id="UP000186438"/>
    </source>
</evidence>
<keyword evidence="5" id="KW-1185">Reference proteome</keyword>
<dbReference type="PANTHER" id="PTHR48228">
    <property type="entry name" value="SUCCINYL-COA--D-CITRAMALATE COA-TRANSFERASE"/>
    <property type="match status" value="1"/>
</dbReference>
<organism evidence="4 5">
    <name type="scientific">Mycobacterium paraffinicum</name>
    <dbReference type="NCBI Taxonomy" id="53378"/>
    <lineage>
        <taxon>Bacteria</taxon>
        <taxon>Bacillati</taxon>
        <taxon>Actinomycetota</taxon>
        <taxon>Actinomycetes</taxon>
        <taxon>Mycobacteriales</taxon>
        <taxon>Mycobacteriaceae</taxon>
        <taxon>Mycobacterium</taxon>
    </lineage>
</organism>
<dbReference type="AlphaFoldDB" id="A0A1Q4I2D0"/>
<protein>
    <recommendedName>
        <fullName evidence="6">CoA transferase</fullName>
    </recommendedName>
</protein>
<dbReference type="STRING" id="53378.BRW65_01460"/>
<evidence type="ECO:0000256" key="2">
    <source>
        <dbReference type="ARBA" id="ARBA00022679"/>
    </source>
</evidence>
<comment type="similarity">
    <text evidence="1">Belongs to the CoA-transferase III family.</text>
</comment>
<gene>
    <name evidence="4" type="ORF">BRW65_01460</name>
</gene>
<accession>A0A1Q4I2D0</accession>
<dbReference type="EMBL" id="MPNT01000001">
    <property type="protein sequence ID" value="OJZ76127.1"/>
    <property type="molecule type" value="Genomic_DNA"/>
</dbReference>
<dbReference type="OrthoDB" id="9797653at2"/>
<evidence type="ECO:0000256" key="3">
    <source>
        <dbReference type="SAM" id="MobiDB-lite"/>
    </source>
</evidence>
<dbReference type="SUPFAM" id="SSF89796">
    <property type="entry name" value="CoA-transferase family III (CaiB/BaiF)"/>
    <property type="match status" value="1"/>
</dbReference>
<dbReference type="InterPro" id="IPR003673">
    <property type="entry name" value="CoA-Trfase_fam_III"/>
</dbReference>
<comment type="caution">
    <text evidence="4">The sequence shown here is derived from an EMBL/GenBank/DDBJ whole genome shotgun (WGS) entry which is preliminary data.</text>
</comment>
<dbReference type="PANTHER" id="PTHR48228:SF6">
    <property type="entry name" value="L-CARNITINE COA-TRANSFERASE"/>
    <property type="match status" value="1"/>
</dbReference>
<dbReference type="Gene3D" id="3.30.1540.10">
    <property type="entry name" value="formyl-coa transferase, domain 3"/>
    <property type="match status" value="1"/>
</dbReference>